<evidence type="ECO:0000313" key="5">
    <source>
        <dbReference type="Proteomes" id="UP000184404"/>
    </source>
</evidence>
<dbReference type="PANTHER" id="PTHR32347">
    <property type="entry name" value="EFFLUX SYSTEM COMPONENT YKNX-RELATED"/>
    <property type="match status" value="1"/>
</dbReference>
<reference evidence="4 5" key="1">
    <citation type="submission" date="2016-11" db="EMBL/GenBank/DDBJ databases">
        <authorList>
            <person name="Jaros S."/>
            <person name="Januszkiewicz K."/>
            <person name="Wedrychowicz H."/>
        </authorList>
    </citation>
    <scope>NUCLEOTIDE SEQUENCE [LARGE SCALE GENOMIC DNA]</scope>
    <source>
        <strain evidence="4 5">DSM 10502</strain>
    </source>
</reference>
<dbReference type="InterPro" id="IPR022275">
    <property type="entry name" value="NHPM_bacteriocin_SS_HylD"/>
</dbReference>
<dbReference type="RefSeq" id="WP_072935994.1">
    <property type="nucleotide sequence ID" value="NZ_FQUG01000007.1"/>
</dbReference>
<organism evidence="4 5">
    <name type="scientific">Schwartzia succinivorans DSM 10502</name>
    <dbReference type="NCBI Taxonomy" id="1123243"/>
    <lineage>
        <taxon>Bacteria</taxon>
        <taxon>Bacillati</taxon>
        <taxon>Bacillota</taxon>
        <taxon>Negativicutes</taxon>
        <taxon>Selenomonadales</taxon>
        <taxon>Selenomonadaceae</taxon>
        <taxon>Schwartzia</taxon>
    </lineage>
</organism>
<keyword evidence="3" id="KW-0812">Transmembrane</keyword>
<dbReference type="InterPro" id="IPR050465">
    <property type="entry name" value="UPF0194_transport"/>
</dbReference>
<dbReference type="Proteomes" id="UP000184404">
    <property type="component" value="Unassembled WGS sequence"/>
</dbReference>
<keyword evidence="2" id="KW-0175">Coiled coil</keyword>
<gene>
    <name evidence="4" type="ORF">SAMN02745190_01911</name>
</gene>
<dbReference type="NCBIfam" id="TIGR03794">
    <property type="entry name" value="NHLM_micro_HlyD"/>
    <property type="match status" value="1"/>
</dbReference>
<evidence type="ECO:0000256" key="3">
    <source>
        <dbReference type="SAM" id="Phobius"/>
    </source>
</evidence>
<evidence type="ECO:0000256" key="2">
    <source>
        <dbReference type="ARBA" id="ARBA00023054"/>
    </source>
</evidence>
<proteinExistence type="predicted"/>
<name>A0A1M4Z446_9FIRM</name>
<comment type="subcellular location">
    <subcellularLocation>
        <location evidence="1">Cell envelope</location>
    </subcellularLocation>
</comment>
<feature type="transmembrane region" description="Helical" evidence="3">
    <location>
        <begin position="47"/>
        <end position="73"/>
    </location>
</feature>
<keyword evidence="3" id="KW-0472">Membrane</keyword>
<protein>
    <submittedName>
        <fullName evidence="4">NHLM bacteriocin system secretion protein</fullName>
    </submittedName>
</protein>
<evidence type="ECO:0000313" key="4">
    <source>
        <dbReference type="EMBL" id="SHF12735.1"/>
    </source>
</evidence>
<accession>A0A1M4Z446</accession>
<dbReference type="AlphaFoldDB" id="A0A1M4Z446"/>
<keyword evidence="3" id="KW-1133">Transmembrane helix</keyword>
<dbReference type="OrthoDB" id="8439633at2"/>
<dbReference type="GO" id="GO:0030313">
    <property type="term" value="C:cell envelope"/>
    <property type="evidence" value="ECO:0007669"/>
    <property type="project" value="UniProtKB-SubCell"/>
</dbReference>
<dbReference type="Gene3D" id="2.40.50.100">
    <property type="match status" value="1"/>
</dbReference>
<keyword evidence="5" id="KW-1185">Reference proteome</keyword>
<evidence type="ECO:0000256" key="1">
    <source>
        <dbReference type="ARBA" id="ARBA00004196"/>
    </source>
</evidence>
<sequence>MAEENVANTGAAARYNKKSEAIFSQEALDKMRSPEKLDTVLPITSPISWMGLIAVAVMMAAVVLWSIFGAFTVKATGMGLIMDPNGVVNVTSIIGGRLDKIYVHSGDTVEKGERIAHIELVQENAATRMAQYGPELATSGRDAMNRVQEYDMRRSQKNASEYIYSSHDGTVDEILVEEGSTISAGLPVCSLRLAGGRKDLKGVLYVPVDKGKRIKPGMTIQLAPNGVDVSQSGSLLGTVRSVSQYPTTLQAMQKRLGNDQLARWIVQTQQSAVMEVTFDLVKDESSESGYLWTSSVGTHKPVTAGSFCTGSIIIERKPPIEKVFQKLSQWLRNR</sequence>
<dbReference type="STRING" id="1123243.SAMN02745190_01911"/>
<dbReference type="EMBL" id="FQUG01000007">
    <property type="protein sequence ID" value="SHF12735.1"/>
    <property type="molecule type" value="Genomic_DNA"/>
</dbReference>